<dbReference type="InterPro" id="IPR036361">
    <property type="entry name" value="SAP_dom_sf"/>
</dbReference>
<dbReference type="HOGENOM" id="CLU_1727415_0_0_6"/>
<proteinExistence type="predicted"/>
<gene>
    <name evidence="2" type="ORF">F945_02170</name>
</gene>
<dbReference type="RefSeq" id="WP_016656576.1">
    <property type="nucleotide sequence ID" value="NZ_KE340353.1"/>
</dbReference>
<dbReference type="PATRIC" id="fig|421052.3.peg.2118"/>
<protein>
    <recommendedName>
        <fullName evidence="4">HeH/LEM domain-containing protein</fullName>
    </recommendedName>
</protein>
<dbReference type="Gene3D" id="1.10.720.30">
    <property type="entry name" value="SAP domain"/>
    <property type="match status" value="1"/>
</dbReference>
<keyword evidence="3" id="KW-1185">Reference proteome</keyword>
<reference evidence="2 3" key="1">
    <citation type="submission" date="2013-06" db="EMBL/GenBank/DDBJ databases">
        <title>The Genome Sequence of Acinetobacter rudis CIP 110305.</title>
        <authorList>
            <consortium name="The Broad Institute Genome Sequencing Platform"/>
            <consortium name="The Broad Institute Genome Sequencing Center for Infectious Disease"/>
            <person name="Cerqueira G."/>
            <person name="Feldgarden M."/>
            <person name="Courvalin P."/>
            <person name="Perichon B."/>
            <person name="Grillot-Courvalin C."/>
            <person name="Clermont D."/>
            <person name="Rocha E."/>
            <person name="Yoon E.-J."/>
            <person name="Nemec A."/>
            <person name="Young S.K."/>
            <person name="Zeng Q."/>
            <person name="Gargeya S."/>
            <person name="Fitzgerald M."/>
            <person name="Abouelleil A."/>
            <person name="Alvarado L."/>
            <person name="Berlin A.M."/>
            <person name="Chapman S.B."/>
            <person name="Dewar J."/>
            <person name="Goldberg J."/>
            <person name="Griggs A."/>
            <person name="Gujja S."/>
            <person name="Hansen M."/>
            <person name="Howarth C."/>
            <person name="Imamovic A."/>
            <person name="Larimer J."/>
            <person name="McCowan C."/>
            <person name="Murphy C."/>
            <person name="Pearson M."/>
            <person name="Priest M."/>
            <person name="Roberts A."/>
            <person name="Saif S."/>
            <person name="Shea T."/>
            <person name="Sykes S."/>
            <person name="Wortman J."/>
            <person name="Nusbaum C."/>
            <person name="Birren B."/>
        </authorList>
    </citation>
    <scope>NUCLEOTIDE SEQUENCE [LARGE SCALE GENOMIC DNA]</scope>
    <source>
        <strain evidence="2 3">CIP 110305</strain>
    </source>
</reference>
<dbReference type="STRING" id="632955.GCA_000829675_00304"/>
<dbReference type="EMBL" id="ATGI01000030">
    <property type="protein sequence ID" value="EPF72120.1"/>
    <property type="molecule type" value="Genomic_DNA"/>
</dbReference>
<evidence type="ECO:0000256" key="1">
    <source>
        <dbReference type="SAM" id="Coils"/>
    </source>
</evidence>
<dbReference type="Proteomes" id="UP000014568">
    <property type="component" value="Unassembled WGS sequence"/>
</dbReference>
<evidence type="ECO:0000313" key="2">
    <source>
        <dbReference type="EMBL" id="EPF72120.1"/>
    </source>
</evidence>
<organism evidence="2 3">
    <name type="scientific">Acinetobacter rudis CIP 110305</name>
    <dbReference type="NCBI Taxonomy" id="421052"/>
    <lineage>
        <taxon>Bacteria</taxon>
        <taxon>Pseudomonadati</taxon>
        <taxon>Pseudomonadota</taxon>
        <taxon>Gammaproteobacteria</taxon>
        <taxon>Moraxellales</taxon>
        <taxon>Moraxellaceae</taxon>
        <taxon>Acinetobacter</taxon>
    </lineage>
</organism>
<evidence type="ECO:0000313" key="3">
    <source>
        <dbReference type="Proteomes" id="UP000014568"/>
    </source>
</evidence>
<dbReference type="Gene3D" id="6.10.250.3110">
    <property type="match status" value="1"/>
</dbReference>
<keyword evidence="1" id="KW-0175">Coiled coil</keyword>
<comment type="caution">
    <text evidence="2">The sequence shown here is derived from an EMBL/GenBank/DDBJ whole genome shotgun (WGS) entry which is preliminary data.</text>
</comment>
<evidence type="ECO:0008006" key="4">
    <source>
        <dbReference type="Google" id="ProtNLM"/>
    </source>
</evidence>
<dbReference type="AlphaFoldDB" id="S3MWF7"/>
<sequence>MNPLNTVKIKDGESYRIINESDFKHGLHELCEGEKLSAQPSVVSGSSTGSTKADLEKLQIENTDLIADLKTALDEKDFLKNQLAKAIEDLESERAIHTAFMNDVNAMQSRIDELTQPIGSGDEVVEQVVNQSEAVAKPAENDYASWTVPQIKEFLASKEIGFKSSASKDELLALIPKE</sequence>
<dbReference type="eggNOG" id="ENOG5031RT7">
    <property type="taxonomic scope" value="Bacteria"/>
</dbReference>
<name>S3MWF7_9GAMM</name>
<accession>S3MWF7</accession>
<feature type="coiled-coil region" evidence="1">
    <location>
        <begin position="55"/>
        <end position="96"/>
    </location>
</feature>
<dbReference type="OrthoDB" id="6694503at2"/>